<keyword evidence="3" id="KW-1185">Reference proteome</keyword>
<dbReference type="AlphaFoldDB" id="A0AAN9XR72"/>
<comment type="caution">
    <text evidence="2">The sequence shown here is derived from an EMBL/GenBank/DDBJ whole genome shotgun (WGS) entry which is preliminary data.</text>
</comment>
<reference evidence="2 3" key="1">
    <citation type="submission" date="2024-01" db="EMBL/GenBank/DDBJ databases">
        <title>The genomes of 5 underutilized Papilionoideae crops provide insights into root nodulation and disease resistanc.</title>
        <authorList>
            <person name="Jiang F."/>
        </authorList>
    </citation>
    <scope>NUCLEOTIDE SEQUENCE [LARGE SCALE GENOMIC DNA]</scope>
    <source>
        <strain evidence="2">DUOXIRENSHENG_FW03</strain>
        <tissue evidence="2">Leaves</tissue>
    </source>
</reference>
<gene>
    <name evidence="2" type="ORF">VNO78_05871</name>
</gene>
<proteinExistence type="predicted"/>
<organism evidence="2 3">
    <name type="scientific">Psophocarpus tetragonolobus</name>
    <name type="common">Winged bean</name>
    <name type="synonym">Dolichos tetragonolobus</name>
    <dbReference type="NCBI Taxonomy" id="3891"/>
    <lineage>
        <taxon>Eukaryota</taxon>
        <taxon>Viridiplantae</taxon>
        <taxon>Streptophyta</taxon>
        <taxon>Embryophyta</taxon>
        <taxon>Tracheophyta</taxon>
        <taxon>Spermatophyta</taxon>
        <taxon>Magnoliopsida</taxon>
        <taxon>eudicotyledons</taxon>
        <taxon>Gunneridae</taxon>
        <taxon>Pentapetalae</taxon>
        <taxon>rosids</taxon>
        <taxon>fabids</taxon>
        <taxon>Fabales</taxon>
        <taxon>Fabaceae</taxon>
        <taxon>Papilionoideae</taxon>
        <taxon>50 kb inversion clade</taxon>
        <taxon>NPAAA clade</taxon>
        <taxon>indigoferoid/millettioid clade</taxon>
        <taxon>Phaseoleae</taxon>
        <taxon>Psophocarpus</taxon>
    </lineage>
</organism>
<dbReference type="Proteomes" id="UP001386955">
    <property type="component" value="Unassembled WGS sequence"/>
</dbReference>
<protein>
    <submittedName>
        <fullName evidence="2">Uncharacterized protein</fullName>
    </submittedName>
</protein>
<feature type="region of interest" description="Disordered" evidence="1">
    <location>
        <begin position="145"/>
        <end position="169"/>
    </location>
</feature>
<evidence type="ECO:0000313" key="3">
    <source>
        <dbReference type="Proteomes" id="UP001386955"/>
    </source>
</evidence>
<evidence type="ECO:0000313" key="2">
    <source>
        <dbReference type="EMBL" id="KAK7404858.1"/>
    </source>
</evidence>
<accession>A0AAN9XR72</accession>
<name>A0AAN9XR72_PSOTE</name>
<sequence>MPLGQTGRRPSGRDRRCSIRNIMLMGFELVSVKVSLLGGDMVLLSGLENVHPEDVSVSDDSWWDSMFTSIMSWVLSLRLSVGYKSRPIQMVISSPEMGNLPTCVVETMEARLRYAHGVGDDSNKRNAPLQPNMLRSVSEDVSHLSPLHSELGDSGSATNRAFPRRGRVG</sequence>
<evidence type="ECO:0000256" key="1">
    <source>
        <dbReference type="SAM" id="MobiDB-lite"/>
    </source>
</evidence>
<dbReference type="EMBL" id="JAYMYS010000002">
    <property type="protein sequence ID" value="KAK7404858.1"/>
    <property type="molecule type" value="Genomic_DNA"/>
</dbReference>